<feature type="domain" description="PDZ" evidence="3">
    <location>
        <begin position="16"/>
        <end position="83"/>
    </location>
</feature>
<dbReference type="PROSITE" id="PS50106">
    <property type="entry name" value="PDZ"/>
    <property type="match status" value="1"/>
</dbReference>
<dbReference type="Gene3D" id="2.30.42.10">
    <property type="match status" value="1"/>
</dbReference>
<dbReference type="FunFam" id="2.30.42.10:FF:000097">
    <property type="entry name" value="PDZ domain-containing protein GIPC1 isoform 1"/>
    <property type="match status" value="1"/>
</dbReference>
<dbReference type="SMART" id="SM00228">
    <property type="entry name" value="PDZ"/>
    <property type="match status" value="1"/>
</dbReference>
<name>A0A7L2R7S7_9PASS</name>
<dbReference type="EMBL" id="VYZR01362084">
    <property type="protein sequence ID" value="NXS04253.1"/>
    <property type="molecule type" value="Genomic_DNA"/>
</dbReference>
<dbReference type="Proteomes" id="UP000570288">
    <property type="component" value="Unassembled WGS sequence"/>
</dbReference>
<dbReference type="CDD" id="cd23079">
    <property type="entry name" value="PDZ_GIPC3"/>
    <property type="match status" value="1"/>
</dbReference>
<protein>
    <submittedName>
        <fullName evidence="4">GIPC3 protein</fullName>
    </submittedName>
</protein>
<dbReference type="InterPro" id="IPR036034">
    <property type="entry name" value="PDZ_sf"/>
</dbReference>
<reference evidence="4 5" key="1">
    <citation type="submission" date="2019-09" db="EMBL/GenBank/DDBJ databases">
        <title>Bird 10,000 Genomes (B10K) Project - Family phase.</title>
        <authorList>
            <person name="Zhang G."/>
        </authorList>
    </citation>
    <scope>NUCLEOTIDE SEQUENCE [LARGE SCALE GENOMIC DNA]</scope>
    <source>
        <strain evidence="4">B10K-DU-002-81</strain>
    </source>
</reference>
<evidence type="ECO:0000313" key="4">
    <source>
        <dbReference type="EMBL" id="NXS04253.1"/>
    </source>
</evidence>
<feature type="compositionally biased region" description="Polar residues" evidence="2">
    <location>
        <begin position="107"/>
        <end position="116"/>
    </location>
</feature>
<dbReference type="AlphaFoldDB" id="A0A7L2R7S7"/>
<comment type="similarity">
    <text evidence="1">Belongs to the GIPC family.</text>
</comment>
<dbReference type="InterPro" id="IPR017379">
    <property type="entry name" value="GIPC1/2/3"/>
</dbReference>
<gene>
    <name evidence="4" type="primary">Gipc3</name>
    <name evidence="4" type="ORF">OXYMAD_R05486</name>
</gene>
<accession>A0A7L2R7S7</accession>
<dbReference type="OrthoDB" id="6509831at2759"/>
<keyword evidence="5" id="KW-1185">Reference proteome</keyword>
<evidence type="ECO:0000256" key="1">
    <source>
        <dbReference type="ARBA" id="ARBA00009011"/>
    </source>
</evidence>
<sequence length="166" mass="18417">GLEDFIFAHVRGETKEVEVTKTEDALGLTITDNGAGYAFIKRIKEGSIINRLQTVCVGDSIEAINDHTIVGCRHYEVARMLRELPRAQPFTLRLVQPKKAFDMIGQRTRTGKSSGESRVASGKETLRLRTQGPAVLEEGPSPSEEEAARRVDDLLESYMGIRDSEL</sequence>
<proteinExistence type="inferred from homology"/>
<dbReference type="InterPro" id="IPR001478">
    <property type="entry name" value="PDZ"/>
</dbReference>
<evidence type="ECO:0000256" key="2">
    <source>
        <dbReference type="SAM" id="MobiDB-lite"/>
    </source>
</evidence>
<feature type="region of interest" description="Disordered" evidence="2">
    <location>
        <begin position="107"/>
        <end position="154"/>
    </location>
</feature>
<feature type="non-terminal residue" evidence="4">
    <location>
        <position position="166"/>
    </location>
</feature>
<dbReference type="InterPro" id="IPR055349">
    <property type="entry name" value="GH2_GIPC"/>
</dbReference>
<dbReference type="Pfam" id="PF00595">
    <property type="entry name" value="PDZ"/>
    <property type="match status" value="1"/>
</dbReference>
<comment type="caution">
    <text evidence="4">The sequence shown here is derived from an EMBL/GenBank/DDBJ whole genome shotgun (WGS) entry which is preliminary data.</text>
</comment>
<evidence type="ECO:0000259" key="3">
    <source>
        <dbReference type="PROSITE" id="PS50106"/>
    </source>
</evidence>
<dbReference type="SUPFAM" id="SSF50156">
    <property type="entry name" value="PDZ domain-like"/>
    <property type="match status" value="1"/>
</dbReference>
<organism evidence="4 5">
    <name type="scientific">Oxylabes madagascariensis</name>
    <name type="common">white-throated Oxylabes</name>
    <dbReference type="NCBI Taxonomy" id="98144"/>
    <lineage>
        <taxon>Eukaryota</taxon>
        <taxon>Metazoa</taxon>
        <taxon>Chordata</taxon>
        <taxon>Craniata</taxon>
        <taxon>Vertebrata</taxon>
        <taxon>Euteleostomi</taxon>
        <taxon>Archelosauria</taxon>
        <taxon>Archosauria</taxon>
        <taxon>Dinosauria</taxon>
        <taxon>Saurischia</taxon>
        <taxon>Theropoda</taxon>
        <taxon>Coelurosauria</taxon>
        <taxon>Aves</taxon>
        <taxon>Neognathae</taxon>
        <taxon>Neoaves</taxon>
        <taxon>Telluraves</taxon>
        <taxon>Australaves</taxon>
        <taxon>Passeriformes</taxon>
        <taxon>Sylvioidea</taxon>
        <taxon>Timaliidae</taxon>
        <taxon>Oxylabes</taxon>
    </lineage>
</organism>
<evidence type="ECO:0000313" key="5">
    <source>
        <dbReference type="Proteomes" id="UP000570288"/>
    </source>
</evidence>
<feature type="non-terminal residue" evidence="4">
    <location>
        <position position="1"/>
    </location>
</feature>
<dbReference type="PANTHER" id="PTHR12259">
    <property type="entry name" value="RGS-GAIP INTERACTING PROTEIN GIPC"/>
    <property type="match status" value="1"/>
</dbReference>
<dbReference type="Pfam" id="PF25082">
    <property type="entry name" value="GIPC1_GH2"/>
    <property type="match status" value="1"/>
</dbReference>
<dbReference type="PANTHER" id="PTHR12259:SF2">
    <property type="entry name" value="PDZ DOMAIN-CONTAINING PROTEIN GIPC3"/>
    <property type="match status" value="1"/>
</dbReference>